<reference evidence="3 4" key="1">
    <citation type="journal article" date="2010" name="Stand. Genomic Sci.">
        <title>Complete genome sequence of Desulfarculus baarsii type strain (2st14).</title>
        <authorList>
            <person name="Sun H."/>
            <person name="Spring S."/>
            <person name="Lapidus A."/>
            <person name="Davenport K."/>
            <person name="Del Rio T.G."/>
            <person name="Tice H."/>
            <person name="Nolan M."/>
            <person name="Copeland A."/>
            <person name="Cheng J.F."/>
            <person name="Lucas S."/>
            <person name="Tapia R."/>
            <person name="Goodwin L."/>
            <person name="Pitluck S."/>
            <person name="Ivanova N."/>
            <person name="Pagani I."/>
            <person name="Mavromatis K."/>
            <person name="Ovchinnikova G."/>
            <person name="Pati A."/>
            <person name="Chen A."/>
            <person name="Palaniappan K."/>
            <person name="Hauser L."/>
            <person name="Chang Y.J."/>
            <person name="Jeffries C.D."/>
            <person name="Detter J.C."/>
            <person name="Han C."/>
            <person name="Rohde M."/>
            <person name="Brambilla E."/>
            <person name="Goker M."/>
            <person name="Woyke T."/>
            <person name="Bristow J."/>
            <person name="Eisen J.A."/>
            <person name="Markowitz V."/>
            <person name="Hugenholtz P."/>
            <person name="Kyrpides N.C."/>
            <person name="Klenk H.P."/>
            <person name="Land M."/>
        </authorList>
    </citation>
    <scope>NUCLEOTIDE SEQUENCE [LARGE SCALE GENOMIC DNA]</scope>
    <source>
        <strain evidence="4">ATCC 33931 / DSM 2075 / LMG 7858 / VKM B-1802 / 2st14</strain>
    </source>
</reference>
<proteinExistence type="predicted"/>
<dbReference type="AlphaFoldDB" id="E1QH20"/>
<evidence type="ECO:0000259" key="2">
    <source>
        <dbReference type="Pfam" id="PF01402"/>
    </source>
</evidence>
<dbReference type="InterPro" id="IPR002145">
    <property type="entry name" value="CopG"/>
</dbReference>
<dbReference type="GO" id="GO:0006355">
    <property type="term" value="P:regulation of DNA-templated transcription"/>
    <property type="evidence" value="ECO:0007669"/>
    <property type="project" value="InterPro"/>
</dbReference>
<keyword evidence="3" id="KW-0238">DNA-binding</keyword>
<dbReference type="RefSeq" id="WP_013258316.1">
    <property type="nucleotide sequence ID" value="NC_014365.1"/>
</dbReference>
<dbReference type="EMBL" id="CP002085">
    <property type="protein sequence ID" value="ADK84863.1"/>
    <property type="molecule type" value="Genomic_DNA"/>
</dbReference>
<sequence>MAKRARLSQLKKDLDQARPTPPGGLSPAAPAIRKTDKSTTPGGLLRRTIYVTEAEWAALLERSYTSGQSVSEIIRQAVRQRLGLDQE</sequence>
<dbReference type="KEGG" id="dbr:Deba_1495"/>
<evidence type="ECO:0000256" key="1">
    <source>
        <dbReference type="SAM" id="MobiDB-lite"/>
    </source>
</evidence>
<evidence type="ECO:0000313" key="3">
    <source>
        <dbReference type="EMBL" id="ADK84863.1"/>
    </source>
</evidence>
<keyword evidence="4" id="KW-1185">Reference proteome</keyword>
<organism evidence="3 4">
    <name type="scientific">Desulfarculus baarsii (strain ATCC 33931 / DSM 2075 / LMG 7858 / VKM B-1802 / 2st14)</name>
    <dbReference type="NCBI Taxonomy" id="644282"/>
    <lineage>
        <taxon>Bacteria</taxon>
        <taxon>Pseudomonadati</taxon>
        <taxon>Thermodesulfobacteriota</taxon>
        <taxon>Desulfarculia</taxon>
        <taxon>Desulfarculales</taxon>
        <taxon>Desulfarculaceae</taxon>
        <taxon>Desulfarculus</taxon>
    </lineage>
</organism>
<dbReference type="Pfam" id="PF01402">
    <property type="entry name" value="RHH_1"/>
    <property type="match status" value="1"/>
</dbReference>
<gene>
    <name evidence="3" type="ordered locus">Deba_1495</name>
</gene>
<protein>
    <submittedName>
        <fullName evidence="3">CopG domain protein DNA-binding domain protein</fullName>
    </submittedName>
</protein>
<dbReference type="Proteomes" id="UP000009047">
    <property type="component" value="Chromosome"/>
</dbReference>
<accession>E1QH20</accession>
<dbReference type="HOGENOM" id="CLU_2478244_0_0_7"/>
<feature type="region of interest" description="Disordered" evidence="1">
    <location>
        <begin position="1"/>
        <end position="42"/>
    </location>
</feature>
<dbReference type="GO" id="GO:0003677">
    <property type="term" value="F:DNA binding"/>
    <property type="evidence" value="ECO:0007669"/>
    <property type="project" value="UniProtKB-KW"/>
</dbReference>
<evidence type="ECO:0000313" key="4">
    <source>
        <dbReference type="Proteomes" id="UP000009047"/>
    </source>
</evidence>
<feature type="domain" description="Ribbon-helix-helix protein CopG" evidence="2">
    <location>
        <begin position="48"/>
        <end position="83"/>
    </location>
</feature>
<name>E1QH20_DESB2</name>